<dbReference type="EMBL" id="KN714682">
    <property type="protein sequence ID" value="KUI55716.1"/>
    <property type="molecule type" value="Genomic_DNA"/>
</dbReference>
<dbReference type="STRING" id="694573.A0A194UVS4"/>
<feature type="compositionally biased region" description="Basic residues" evidence="1">
    <location>
        <begin position="24"/>
        <end position="34"/>
    </location>
</feature>
<feature type="compositionally biased region" description="Basic and acidic residues" evidence="1">
    <location>
        <begin position="51"/>
        <end position="67"/>
    </location>
</feature>
<dbReference type="OrthoDB" id="277439at2759"/>
<proteinExistence type="predicted"/>
<reference evidence="3" key="1">
    <citation type="submission" date="2014-12" db="EMBL/GenBank/DDBJ databases">
        <title>Genome Sequence of Valsa Canker Pathogens Uncovers a Specific Adaption of Colonization on Woody Bark.</title>
        <authorList>
            <person name="Yin Z."/>
            <person name="Liu H."/>
            <person name="Gao X."/>
            <person name="Li Z."/>
            <person name="Song N."/>
            <person name="Ke X."/>
            <person name="Dai Q."/>
            <person name="Wu Y."/>
            <person name="Sun Y."/>
            <person name="Xu J.-R."/>
            <person name="Kang Z.K."/>
            <person name="Wang L."/>
            <person name="Huang L."/>
        </authorList>
    </citation>
    <scope>NUCLEOTIDE SEQUENCE [LARGE SCALE GENOMIC DNA]</scope>
    <source>
        <strain evidence="3">SXYL134</strain>
    </source>
</reference>
<name>A0A194UVS4_CYTMA</name>
<gene>
    <name evidence="2" type="ORF">VP1G_10737</name>
</gene>
<evidence type="ECO:0000256" key="1">
    <source>
        <dbReference type="SAM" id="MobiDB-lite"/>
    </source>
</evidence>
<organism evidence="2 3">
    <name type="scientific">Cytospora mali</name>
    <name type="common">Apple Valsa canker fungus</name>
    <name type="synonym">Valsa mali</name>
    <dbReference type="NCBI Taxonomy" id="578113"/>
    <lineage>
        <taxon>Eukaryota</taxon>
        <taxon>Fungi</taxon>
        <taxon>Dikarya</taxon>
        <taxon>Ascomycota</taxon>
        <taxon>Pezizomycotina</taxon>
        <taxon>Sordariomycetes</taxon>
        <taxon>Sordariomycetidae</taxon>
        <taxon>Diaporthales</taxon>
        <taxon>Cytosporaceae</taxon>
        <taxon>Cytospora</taxon>
    </lineage>
</organism>
<protein>
    <submittedName>
        <fullName evidence="2">Uncharacterized protein</fullName>
    </submittedName>
</protein>
<feature type="compositionally biased region" description="Acidic residues" evidence="1">
    <location>
        <begin position="119"/>
        <end position="129"/>
    </location>
</feature>
<evidence type="ECO:0000313" key="3">
    <source>
        <dbReference type="Proteomes" id="UP000078576"/>
    </source>
</evidence>
<evidence type="ECO:0000313" key="2">
    <source>
        <dbReference type="EMBL" id="KUI55716.1"/>
    </source>
</evidence>
<accession>A0A194UVS4</accession>
<feature type="region of interest" description="Disordered" evidence="1">
    <location>
        <begin position="1"/>
        <end position="160"/>
    </location>
</feature>
<dbReference type="Proteomes" id="UP000078576">
    <property type="component" value="Unassembled WGS sequence"/>
</dbReference>
<dbReference type="AlphaFoldDB" id="A0A194UVS4"/>
<keyword evidence="3" id="KW-1185">Reference proteome</keyword>
<sequence>MPGRQSHGRSLMGGNAKPASGKRTNQKSKTKARAHALDAFSIASKQIQPDRLTRRGRDLELDPEKQSKPSGSDSEGNEWHVGVNGDDDDSEIESDEAFGDSDDEKFEGYAFRGSRSQKEEDDEDGDDGESLGSEAIDLADALDQSSSDDDEEGSQGDTDH</sequence>
<feature type="compositionally biased region" description="Low complexity" evidence="1">
    <location>
        <begin position="130"/>
        <end position="145"/>
    </location>
</feature>
<feature type="compositionally biased region" description="Acidic residues" evidence="1">
    <location>
        <begin position="85"/>
        <end position="105"/>
    </location>
</feature>